<dbReference type="PANTHER" id="PTHR28065:SF1">
    <property type="entry name" value="DUF4050 DOMAIN-CONTAINING PROTEIN"/>
    <property type="match status" value="1"/>
</dbReference>
<accession>A0A8S8ZTP0</accession>
<feature type="compositionally biased region" description="Polar residues" evidence="1">
    <location>
        <begin position="347"/>
        <end position="383"/>
    </location>
</feature>
<feature type="compositionally biased region" description="Gly residues" evidence="1">
    <location>
        <begin position="869"/>
        <end position="886"/>
    </location>
</feature>
<dbReference type="InterPro" id="IPR025124">
    <property type="entry name" value="Gag1-like_clamp"/>
</dbReference>
<comment type="caution">
    <text evidence="3">The sequence shown here is derived from an EMBL/GenBank/DDBJ whole genome shotgun (WGS) entry which is preliminary data.</text>
</comment>
<feature type="region of interest" description="Disordered" evidence="1">
    <location>
        <begin position="103"/>
        <end position="311"/>
    </location>
</feature>
<feature type="compositionally biased region" description="Basic and acidic residues" evidence="1">
    <location>
        <begin position="181"/>
        <end position="202"/>
    </location>
</feature>
<feature type="domain" description="Gag1-like clamp" evidence="2">
    <location>
        <begin position="451"/>
        <end position="677"/>
    </location>
</feature>
<feature type="compositionally biased region" description="Polar residues" evidence="1">
    <location>
        <begin position="136"/>
        <end position="169"/>
    </location>
</feature>
<gene>
    <name evidence="3" type="ORF">SMACR_06196</name>
</gene>
<feature type="region of interest" description="Disordered" evidence="1">
    <location>
        <begin position="533"/>
        <end position="605"/>
    </location>
</feature>
<evidence type="ECO:0000259" key="2">
    <source>
        <dbReference type="Pfam" id="PF13259"/>
    </source>
</evidence>
<feature type="region of interest" description="Disordered" evidence="1">
    <location>
        <begin position="698"/>
        <end position="886"/>
    </location>
</feature>
<sequence length="886" mass="96010">MHNDETVISDAPDMINKAPIIPGHLSDSVACMSGSEHTNTTITTNSSTTESVPVLVPRPGPVEGHGTGSVVVQVAEKSSVTGCGSGIHNRQIISNASVTGISSDHGAGASGISSSSSLSQQQHQQQNGHELDNKDLNTTSTVVEEQQDNLKNNSVTNISIDKTPDQQQDIIPLRAKPAPHQPDHSVDHPIDHPGHHPKDPQHPGDPSDDPQAEASESNHNHHPGHCPCAAQPGSQPPASAPLTTYLRSSPLTSELPSGPKGGDHDSTIQPNNQQPPTMIFSDLYKSPRSPLNKLRHSFPHHQQPVVLPPDLDADLVSKDKAKQKEAVRRYLLEKIRTDWEFEWPPVTESQSTEAPTSNEKQQQQKSDIAQPPSDSTIAPNENGSPRIADEAAAVQTFDDDAPRDPGEEADSESDAESVYSTISEDLIHYRPRAEWTSDLSDNDEQPAPRTSPFRFDSPDAVGTAVTCSLEAKRAKRRRAVRDEASWNPGLACFEARRDAWTGAKTMRIKPKPMSPVSPTTAMSTTTRRLSFWRHHRSSESTNTAAHPVGSPPTATTNLTAPLSPTTTRASQQSAQSDAISDTSARGTGNATDSTVPSSSSPAPVIENTSLYPVQTLLPLPPPLLPPQNPMRASVTPSIYPSLYDKIIINNMQPSCPVNLADMLRACVVGWKRDGEWPPKSQYTNIVAPPMPVPKPMSAAEIAAQRQRKAAAQKQMQQQKEAREKQAKEERELRERAREVARQQKEERERAAKEAREAKEKAREEKERQERAQAQEKMAQEKQQQQQRRKSDATTAHHPGAGGRRTSIAALVNEAVNNLLTRVPTAEDRERERSGSQESDENNGETKGGGKGGIRRSLQKVFSLGHGSHSSGGGGGGGHNGHGHGGQ</sequence>
<dbReference type="Proteomes" id="UP000433876">
    <property type="component" value="Unassembled WGS sequence"/>
</dbReference>
<dbReference type="EMBL" id="NMPR01000027">
    <property type="protein sequence ID" value="KAA8634144.1"/>
    <property type="molecule type" value="Genomic_DNA"/>
</dbReference>
<feature type="region of interest" description="Disordered" evidence="1">
    <location>
        <begin position="433"/>
        <end position="458"/>
    </location>
</feature>
<evidence type="ECO:0000313" key="3">
    <source>
        <dbReference type="EMBL" id="KAA8634144.1"/>
    </source>
</evidence>
<feature type="compositionally biased region" description="Polar residues" evidence="1">
    <location>
        <begin position="267"/>
        <end position="276"/>
    </location>
</feature>
<feature type="region of interest" description="Disordered" evidence="1">
    <location>
        <begin position="341"/>
        <end position="418"/>
    </location>
</feature>
<reference evidence="3 4" key="1">
    <citation type="submission" date="2017-07" db="EMBL/GenBank/DDBJ databases">
        <title>Genome sequence of the Sordaria macrospora wild type strain R19027.</title>
        <authorList>
            <person name="Nowrousian M."/>
            <person name="Teichert I."/>
            <person name="Kueck U."/>
        </authorList>
    </citation>
    <scope>NUCLEOTIDE SEQUENCE [LARGE SCALE GENOMIC DNA]</scope>
    <source>
        <strain evidence="3 4">R19027</strain>
        <tissue evidence="3">Mycelium</tissue>
    </source>
</reference>
<organism evidence="3 4">
    <name type="scientific">Sordaria macrospora</name>
    <dbReference type="NCBI Taxonomy" id="5147"/>
    <lineage>
        <taxon>Eukaryota</taxon>
        <taxon>Fungi</taxon>
        <taxon>Dikarya</taxon>
        <taxon>Ascomycota</taxon>
        <taxon>Pezizomycotina</taxon>
        <taxon>Sordariomycetes</taxon>
        <taxon>Sordariomycetidae</taxon>
        <taxon>Sordariales</taxon>
        <taxon>Sordariaceae</taxon>
        <taxon>Sordaria</taxon>
    </lineage>
</organism>
<feature type="compositionally biased region" description="Polar residues" evidence="1">
    <location>
        <begin position="245"/>
        <end position="255"/>
    </location>
</feature>
<name>A0A8S8ZTP0_SORMA</name>
<feature type="compositionally biased region" description="Basic and acidic residues" evidence="1">
    <location>
        <begin position="824"/>
        <end position="834"/>
    </location>
</feature>
<feature type="compositionally biased region" description="Low complexity" evidence="1">
    <location>
        <begin position="103"/>
        <end position="126"/>
    </location>
</feature>
<dbReference type="PANTHER" id="PTHR28065">
    <property type="entry name" value="FREQUENIN"/>
    <property type="match status" value="1"/>
</dbReference>
<evidence type="ECO:0000313" key="4">
    <source>
        <dbReference type="Proteomes" id="UP000433876"/>
    </source>
</evidence>
<dbReference type="InterPro" id="IPR053274">
    <property type="entry name" value="Fluconazole_resistance"/>
</dbReference>
<evidence type="ECO:0000256" key="1">
    <source>
        <dbReference type="SAM" id="MobiDB-lite"/>
    </source>
</evidence>
<dbReference type="Pfam" id="PF13259">
    <property type="entry name" value="clamp_Gag1-like"/>
    <property type="match status" value="1"/>
</dbReference>
<feature type="compositionally biased region" description="Low complexity" evidence="1">
    <location>
        <begin position="551"/>
        <end position="604"/>
    </location>
</feature>
<feature type="compositionally biased region" description="Basic and acidic residues" evidence="1">
    <location>
        <begin position="719"/>
        <end position="779"/>
    </location>
</feature>
<dbReference type="VEuPathDB" id="FungiDB:SMAC_02298"/>
<proteinExistence type="predicted"/>
<dbReference type="AlphaFoldDB" id="A0A8S8ZTP0"/>
<protein>
    <recommendedName>
        <fullName evidence="2">Gag1-like clamp domain-containing protein</fullName>
    </recommendedName>
</protein>